<name>A0A834XJK1_APHGI</name>
<evidence type="ECO:0000313" key="3">
    <source>
        <dbReference type="EMBL" id="KAF7988348.1"/>
    </source>
</evidence>
<dbReference type="EMBL" id="JACMRX010000005">
    <property type="protein sequence ID" value="KAF7988348.1"/>
    <property type="molecule type" value="Genomic_DNA"/>
</dbReference>
<keyword evidence="4" id="KW-1185">Reference proteome</keyword>
<comment type="caution">
    <text evidence="3">The sequence shown here is derived from an EMBL/GenBank/DDBJ whole genome shotgun (WGS) entry which is preliminary data.</text>
</comment>
<keyword evidence="2" id="KW-0732">Signal</keyword>
<dbReference type="AlphaFoldDB" id="A0A834XJK1"/>
<dbReference type="OrthoDB" id="6623312at2759"/>
<gene>
    <name evidence="3" type="ORF">HCN44_000921</name>
</gene>
<evidence type="ECO:0000256" key="1">
    <source>
        <dbReference type="SAM" id="MobiDB-lite"/>
    </source>
</evidence>
<feature type="chain" id="PRO_5032557996" description="Venom protein" evidence="2">
    <location>
        <begin position="22"/>
        <end position="231"/>
    </location>
</feature>
<evidence type="ECO:0000256" key="2">
    <source>
        <dbReference type="SAM" id="SignalP"/>
    </source>
</evidence>
<accession>A0A834XJK1</accession>
<evidence type="ECO:0000313" key="4">
    <source>
        <dbReference type="Proteomes" id="UP000639338"/>
    </source>
</evidence>
<organism evidence="3 4">
    <name type="scientific">Aphidius gifuensis</name>
    <name type="common">Parasitoid wasp</name>
    <dbReference type="NCBI Taxonomy" id="684658"/>
    <lineage>
        <taxon>Eukaryota</taxon>
        <taxon>Metazoa</taxon>
        <taxon>Ecdysozoa</taxon>
        <taxon>Arthropoda</taxon>
        <taxon>Hexapoda</taxon>
        <taxon>Insecta</taxon>
        <taxon>Pterygota</taxon>
        <taxon>Neoptera</taxon>
        <taxon>Endopterygota</taxon>
        <taxon>Hymenoptera</taxon>
        <taxon>Apocrita</taxon>
        <taxon>Ichneumonoidea</taxon>
        <taxon>Braconidae</taxon>
        <taxon>Aphidiinae</taxon>
        <taxon>Aphidius</taxon>
    </lineage>
</organism>
<evidence type="ECO:0008006" key="5">
    <source>
        <dbReference type="Google" id="ProtNLM"/>
    </source>
</evidence>
<feature type="region of interest" description="Disordered" evidence="1">
    <location>
        <begin position="145"/>
        <end position="164"/>
    </location>
</feature>
<dbReference type="Proteomes" id="UP000639338">
    <property type="component" value="Unassembled WGS sequence"/>
</dbReference>
<sequence>MEKLVIVILTFGLFLICSVGSNKSTRFVRQSGPNDIYATDYWNRADVEQRELEKQLREEDELIRVLRDDSLPIDAVKWDSVGDRVISRANVTDETKRIVRQIKKQRPGFFWTLFRVTFETVNETKAAIQQISEIVSNSISPETTTSKLPLMSKKTSSNDTINSNGTSTEAPFTLTQSVLQTLIRRNVKGLVRLFNIEWNDAVKQSKKNVKQFKKELGKSVAPFLADNPNIN</sequence>
<proteinExistence type="predicted"/>
<feature type="signal peptide" evidence="2">
    <location>
        <begin position="1"/>
        <end position="21"/>
    </location>
</feature>
<protein>
    <recommendedName>
        <fullName evidence="5">Venom protein</fullName>
    </recommendedName>
</protein>
<reference evidence="3 4" key="1">
    <citation type="submission" date="2020-08" db="EMBL/GenBank/DDBJ databases">
        <title>Aphidius gifuensis genome sequencing and assembly.</title>
        <authorList>
            <person name="Du Z."/>
        </authorList>
    </citation>
    <scope>NUCLEOTIDE SEQUENCE [LARGE SCALE GENOMIC DNA]</scope>
    <source>
        <strain evidence="3">YNYX2018</strain>
        <tissue evidence="3">Adults</tissue>
    </source>
</reference>